<dbReference type="Proteomes" id="UP000002762">
    <property type="component" value="Unassembled WGS sequence"/>
</dbReference>
<evidence type="ECO:0000313" key="1">
    <source>
        <dbReference type="EMBL" id="EJP70405.1"/>
    </source>
</evidence>
<organism evidence="1 2">
    <name type="scientific">Beauveria bassiana (strain ARSEF 2860)</name>
    <name type="common">White muscardine disease fungus</name>
    <name type="synonym">Tritirachium shiotae</name>
    <dbReference type="NCBI Taxonomy" id="655819"/>
    <lineage>
        <taxon>Eukaryota</taxon>
        <taxon>Fungi</taxon>
        <taxon>Dikarya</taxon>
        <taxon>Ascomycota</taxon>
        <taxon>Pezizomycotina</taxon>
        <taxon>Sordariomycetes</taxon>
        <taxon>Hypocreomycetidae</taxon>
        <taxon>Hypocreales</taxon>
        <taxon>Cordycipitaceae</taxon>
        <taxon>Beauveria</taxon>
    </lineage>
</organism>
<dbReference type="EMBL" id="JH725150">
    <property type="protein sequence ID" value="EJP70405.1"/>
    <property type="molecule type" value="Genomic_DNA"/>
</dbReference>
<proteinExistence type="predicted"/>
<sequence length="91" mass="10383">MCRLHIAAHPCGRRDERRIVVCDRVRRPQRRRTLHRNAELSSPLLHLPSAHPHHLVTRRVAASIGAVASAPDFRGRPQRLQRFLLLAIPAP</sequence>
<dbReference type="GeneID" id="19883047"/>
<dbReference type="RefSeq" id="XP_008593354.1">
    <property type="nucleotide sequence ID" value="XM_008595132.1"/>
</dbReference>
<keyword evidence="2" id="KW-1185">Reference proteome</keyword>
<gene>
    <name evidence="1" type="ORF">BBA_00035</name>
</gene>
<name>J4WKY6_BEAB2</name>
<protein>
    <submittedName>
        <fullName evidence="1">Uncharacterized protein</fullName>
    </submittedName>
</protein>
<reference evidence="1 2" key="1">
    <citation type="journal article" date="2012" name="Sci. Rep.">
        <title>Genomic perspectives on the evolution of fungal entomopathogenicity in Beauveria bassiana.</title>
        <authorList>
            <person name="Xiao G."/>
            <person name="Ying S.H."/>
            <person name="Zheng P."/>
            <person name="Wang Z.L."/>
            <person name="Zhang S."/>
            <person name="Xie X.Q."/>
            <person name="Shang Y."/>
            <person name="St Leger R.J."/>
            <person name="Zhao G.P."/>
            <person name="Wang C."/>
            <person name="Feng M.G."/>
        </authorList>
    </citation>
    <scope>NUCLEOTIDE SEQUENCE [LARGE SCALE GENOMIC DNA]</scope>
    <source>
        <strain evidence="1 2">ARSEF 2860</strain>
    </source>
</reference>
<accession>J4WKY6</accession>
<evidence type="ECO:0000313" key="2">
    <source>
        <dbReference type="Proteomes" id="UP000002762"/>
    </source>
</evidence>
<dbReference type="HOGENOM" id="CLU_174940_0_0_1"/>
<dbReference type="AlphaFoldDB" id="J4WKY6"/>
<dbReference type="InParanoid" id="J4WKY6"/>